<reference evidence="1" key="1">
    <citation type="submission" date="2020-03" db="EMBL/GenBank/DDBJ databases">
        <title>A high-quality chromosome-level genome assembly of a woody plant with both climbing and erect habits, Rhamnella rubrinervis.</title>
        <authorList>
            <person name="Lu Z."/>
            <person name="Yang Y."/>
            <person name="Zhu X."/>
            <person name="Sun Y."/>
        </authorList>
    </citation>
    <scope>NUCLEOTIDE SEQUENCE</scope>
    <source>
        <strain evidence="1">BYM</strain>
        <tissue evidence="1">Leaf</tissue>
    </source>
</reference>
<accession>A0A8K0GN31</accession>
<comment type="caution">
    <text evidence="1">The sequence shown here is derived from an EMBL/GenBank/DDBJ whole genome shotgun (WGS) entry which is preliminary data.</text>
</comment>
<proteinExistence type="predicted"/>
<dbReference type="AlphaFoldDB" id="A0A8K0GN31"/>
<dbReference type="EMBL" id="VOIH02000012">
    <property type="protein sequence ID" value="KAF3432279.1"/>
    <property type="molecule type" value="Genomic_DNA"/>
</dbReference>
<keyword evidence="2" id="KW-1185">Reference proteome</keyword>
<evidence type="ECO:0000313" key="1">
    <source>
        <dbReference type="EMBL" id="KAF3432279.1"/>
    </source>
</evidence>
<protein>
    <submittedName>
        <fullName evidence="1">Uncharacterized protein</fullName>
    </submittedName>
</protein>
<name>A0A8K0GN31_9ROSA</name>
<dbReference type="Proteomes" id="UP000796880">
    <property type="component" value="Unassembled WGS sequence"/>
</dbReference>
<gene>
    <name evidence="1" type="ORF">FNV43_RR27018</name>
</gene>
<organism evidence="1 2">
    <name type="scientific">Rhamnella rubrinervis</name>
    <dbReference type="NCBI Taxonomy" id="2594499"/>
    <lineage>
        <taxon>Eukaryota</taxon>
        <taxon>Viridiplantae</taxon>
        <taxon>Streptophyta</taxon>
        <taxon>Embryophyta</taxon>
        <taxon>Tracheophyta</taxon>
        <taxon>Spermatophyta</taxon>
        <taxon>Magnoliopsida</taxon>
        <taxon>eudicotyledons</taxon>
        <taxon>Gunneridae</taxon>
        <taxon>Pentapetalae</taxon>
        <taxon>rosids</taxon>
        <taxon>fabids</taxon>
        <taxon>Rosales</taxon>
        <taxon>Rhamnaceae</taxon>
        <taxon>rhamnoid group</taxon>
        <taxon>Rhamneae</taxon>
        <taxon>Rhamnella</taxon>
    </lineage>
</organism>
<evidence type="ECO:0000313" key="2">
    <source>
        <dbReference type="Proteomes" id="UP000796880"/>
    </source>
</evidence>
<sequence>MKNHSLVPTDLVVEAPDASSCLRRRGYDGWRKCTGVASIGRRQWERPLVAYDGAATRRDGRMWVTGRERGKEESVDMWL</sequence>